<protein>
    <submittedName>
        <fullName evidence="2">Uncharacterized protein</fullName>
    </submittedName>
</protein>
<feature type="region of interest" description="Disordered" evidence="1">
    <location>
        <begin position="26"/>
        <end position="57"/>
    </location>
</feature>
<evidence type="ECO:0000313" key="2">
    <source>
        <dbReference type="EMBL" id="PTQ40000.1"/>
    </source>
</evidence>
<dbReference type="Gramene" id="Mp2g14170.1">
    <property type="protein sequence ID" value="Mp2g14170.1.cds1"/>
    <property type="gene ID" value="Mp2g14170"/>
</dbReference>
<keyword evidence="3" id="KW-1185">Reference proteome</keyword>
<evidence type="ECO:0000256" key="1">
    <source>
        <dbReference type="SAM" id="MobiDB-lite"/>
    </source>
</evidence>
<feature type="compositionally biased region" description="Polar residues" evidence="1">
    <location>
        <begin position="102"/>
        <end position="112"/>
    </location>
</feature>
<accession>A0A2R6X1M5</accession>
<dbReference type="Proteomes" id="UP000244005">
    <property type="component" value="Unassembled WGS sequence"/>
</dbReference>
<sequence length="112" mass="12998">MPQKVCTDKWNQGLARPHYKIRRARTTNISNISNRRKTPHSKWSQGAQAAERDERDVKVSIRSNGRQRPRATVTIAIRNSDNSKHHHEFPAHSLPQIMRNLKVTSQSLRPRT</sequence>
<organism evidence="2 3">
    <name type="scientific">Marchantia polymorpha</name>
    <name type="common">Common liverwort</name>
    <name type="synonym">Marchantia aquatica</name>
    <dbReference type="NCBI Taxonomy" id="3197"/>
    <lineage>
        <taxon>Eukaryota</taxon>
        <taxon>Viridiplantae</taxon>
        <taxon>Streptophyta</taxon>
        <taxon>Embryophyta</taxon>
        <taxon>Marchantiophyta</taxon>
        <taxon>Marchantiopsida</taxon>
        <taxon>Marchantiidae</taxon>
        <taxon>Marchantiales</taxon>
        <taxon>Marchantiaceae</taxon>
        <taxon>Marchantia</taxon>
    </lineage>
</organism>
<proteinExistence type="predicted"/>
<feature type="region of interest" description="Disordered" evidence="1">
    <location>
        <begin position="77"/>
        <end position="112"/>
    </location>
</feature>
<dbReference type="EMBL" id="KZ772714">
    <property type="protein sequence ID" value="PTQ40000.1"/>
    <property type="molecule type" value="Genomic_DNA"/>
</dbReference>
<evidence type="ECO:0000313" key="3">
    <source>
        <dbReference type="Proteomes" id="UP000244005"/>
    </source>
</evidence>
<dbReference type="AlphaFoldDB" id="A0A2R6X1M5"/>
<name>A0A2R6X1M5_MARPO</name>
<reference evidence="3" key="1">
    <citation type="journal article" date="2017" name="Cell">
        <title>Insights into land plant evolution garnered from the Marchantia polymorpha genome.</title>
        <authorList>
            <person name="Bowman J.L."/>
            <person name="Kohchi T."/>
            <person name="Yamato K.T."/>
            <person name="Jenkins J."/>
            <person name="Shu S."/>
            <person name="Ishizaki K."/>
            <person name="Yamaoka S."/>
            <person name="Nishihama R."/>
            <person name="Nakamura Y."/>
            <person name="Berger F."/>
            <person name="Adam C."/>
            <person name="Aki S.S."/>
            <person name="Althoff F."/>
            <person name="Araki T."/>
            <person name="Arteaga-Vazquez M.A."/>
            <person name="Balasubrmanian S."/>
            <person name="Barry K."/>
            <person name="Bauer D."/>
            <person name="Boehm C.R."/>
            <person name="Briginshaw L."/>
            <person name="Caballero-Perez J."/>
            <person name="Catarino B."/>
            <person name="Chen F."/>
            <person name="Chiyoda S."/>
            <person name="Chovatia M."/>
            <person name="Davies K.M."/>
            <person name="Delmans M."/>
            <person name="Demura T."/>
            <person name="Dierschke T."/>
            <person name="Dolan L."/>
            <person name="Dorantes-Acosta A.E."/>
            <person name="Eklund D.M."/>
            <person name="Florent S.N."/>
            <person name="Flores-Sandoval E."/>
            <person name="Fujiyama A."/>
            <person name="Fukuzawa H."/>
            <person name="Galik B."/>
            <person name="Grimanelli D."/>
            <person name="Grimwood J."/>
            <person name="Grossniklaus U."/>
            <person name="Hamada T."/>
            <person name="Haseloff J."/>
            <person name="Hetherington A.J."/>
            <person name="Higo A."/>
            <person name="Hirakawa Y."/>
            <person name="Hundley H.N."/>
            <person name="Ikeda Y."/>
            <person name="Inoue K."/>
            <person name="Inoue S.I."/>
            <person name="Ishida S."/>
            <person name="Jia Q."/>
            <person name="Kakita M."/>
            <person name="Kanazawa T."/>
            <person name="Kawai Y."/>
            <person name="Kawashima T."/>
            <person name="Kennedy M."/>
            <person name="Kinose K."/>
            <person name="Kinoshita T."/>
            <person name="Kohara Y."/>
            <person name="Koide E."/>
            <person name="Komatsu K."/>
            <person name="Kopischke S."/>
            <person name="Kubo M."/>
            <person name="Kyozuka J."/>
            <person name="Lagercrantz U."/>
            <person name="Lin S.S."/>
            <person name="Lindquist E."/>
            <person name="Lipzen A.M."/>
            <person name="Lu C.W."/>
            <person name="De Luna E."/>
            <person name="Martienssen R.A."/>
            <person name="Minamino N."/>
            <person name="Mizutani M."/>
            <person name="Mizutani M."/>
            <person name="Mochizuki N."/>
            <person name="Monte I."/>
            <person name="Mosher R."/>
            <person name="Nagasaki H."/>
            <person name="Nakagami H."/>
            <person name="Naramoto S."/>
            <person name="Nishitani K."/>
            <person name="Ohtani M."/>
            <person name="Okamoto T."/>
            <person name="Okumura M."/>
            <person name="Phillips J."/>
            <person name="Pollak B."/>
            <person name="Reinders A."/>
            <person name="Rovekamp M."/>
            <person name="Sano R."/>
            <person name="Sawa S."/>
            <person name="Schmid M.W."/>
            <person name="Shirakawa M."/>
            <person name="Solano R."/>
            <person name="Spunde A."/>
            <person name="Suetsugu N."/>
            <person name="Sugano S."/>
            <person name="Sugiyama A."/>
            <person name="Sun R."/>
            <person name="Suzuki Y."/>
            <person name="Takenaka M."/>
            <person name="Takezawa D."/>
            <person name="Tomogane H."/>
            <person name="Tsuzuki M."/>
            <person name="Ueda T."/>
            <person name="Umeda M."/>
            <person name="Ward J.M."/>
            <person name="Watanabe Y."/>
            <person name="Yazaki K."/>
            <person name="Yokoyama R."/>
            <person name="Yoshitake Y."/>
            <person name="Yotsui I."/>
            <person name="Zachgo S."/>
            <person name="Schmutz J."/>
        </authorList>
    </citation>
    <scope>NUCLEOTIDE SEQUENCE [LARGE SCALE GENOMIC DNA]</scope>
    <source>
        <strain evidence="3">Tak-1</strain>
    </source>
</reference>
<gene>
    <name evidence="2" type="ORF">MARPO_0042s0044</name>
</gene>